<organism evidence="1 2">
    <name type="scientific">Actinomycetospora endophytica</name>
    <dbReference type="NCBI Taxonomy" id="2291215"/>
    <lineage>
        <taxon>Bacteria</taxon>
        <taxon>Bacillati</taxon>
        <taxon>Actinomycetota</taxon>
        <taxon>Actinomycetes</taxon>
        <taxon>Pseudonocardiales</taxon>
        <taxon>Pseudonocardiaceae</taxon>
        <taxon>Actinomycetospora</taxon>
    </lineage>
</organism>
<dbReference type="PANTHER" id="PTHR38436:SF1">
    <property type="entry name" value="ESTER CYCLASE"/>
    <property type="match status" value="1"/>
</dbReference>
<evidence type="ECO:0000313" key="1">
    <source>
        <dbReference type="EMBL" id="MCD2197873.1"/>
    </source>
</evidence>
<reference evidence="1 2" key="1">
    <citation type="submission" date="2021-11" db="EMBL/GenBank/DDBJ databases">
        <title>Draft genome sequence of Actinomycetospora sp. SF1 isolated from the rhizosphere soil.</title>
        <authorList>
            <person name="Duangmal K."/>
            <person name="Chantavorakit T."/>
        </authorList>
    </citation>
    <scope>NUCLEOTIDE SEQUENCE [LARGE SCALE GENOMIC DNA]</scope>
    <source>
        <strain evidence="1 2">TBRC 5722</strain>
    </source>
</reference>
<accession>A0ABS8PHY8</accession>
<name>A0ABS8PHY8_9PSEU</name>
<dbReference type="InterPro" id="IPR009959">
    <property type="entry name" value="Cyclase_SnoaL-like"/>
</dbReference>
<comment type="caution">
    <text evidence="1">The sequence shown here is derived from an EMBL/GenBank/DDBJ whole genome shotgun (WGS) entry which is preliminary data.</text>
</comment>
<dbReference type="EMBL" id="JAJNDB010000010">
    <property type="protein sequence ID" value="MCD2197873.1"/>
    <property type="molecule type" value="Genomic_DNA"/>
</dbReference>
<keyword evidence="2" id="KW-1185">Reference proteome</keyword>
<gene>
    <name evidence="1" type="ORF">LQ327_31340</name>
</gene>
<dbReference type="Gene3D" id="3.10.450.50">
    <property type="match status" value="1"/>
</dbReference>
<dbReference type="Proteomes" id="UP001199469">
    <property type="component" value="Unassembled WGS sequence"/>
</dbReference>
<evidence type="ECO:0000313" key="2">
    <source>
        <dbReference type="Proteomes" id="UP001199469"/>
    </source>
</evidence>
<dbReference type="PANTHER" id="PTHR38436">
    <property type="entry name" value="POLYKETIDE CYCLASE SNOAL-LIKE DOMAIN"/>
    <property type="match status" value="1"/>
</dbReference>
<dbReference type="Pfam" id="PF07366">
    <property type="entry name" value="SnoaL"/>
    <property type="match status" value="1"/>
</dbReference>
<dbReference type="InterPro" id="IPR032710">
    <property type="entry name" value="NTF2-like_dom_sf"/>
</dbReference>
<dbReference type="SUPFAM" id="SSF54427">
    <property type="entry name" value="NTF2-like"/>
    <property type="match status" value="1"/>
</dbReference>
<protein>
    <submittedName>
        <fullName evidence="1">Ester cyclase</fullName>
    </submittedName>
</protein>
<dbReference type="RefSeq" id="WP_230740279.1">
    <property type="nucleotide sequence ID" value="NZ_JAJNDB010000010.1"/>
</dbReference>
<proteinExistence type="predicted"/>
<sequence>MRYHLAGFPDMDRASLKQFMAGFHQSFPDFSVTFEEDIVEGERSAHRWICTGTFTGAGGLLPGDPTGKPTTATGTHMVHWRDGRPAEIWHFGDWLSWLQGAGVIPALG</sequence>